<dbReference type="GO" id="GO:0005634">
    <property type="term" value="C:nucleus"/>
    <property type="evidence" value="ECO:0007669"/>
    <property type="project" value="TreeGrafter"/>
</dbReference>
<dbReference type="Proteomes" id="UP000481153">
    <property type="component" value="Unassembled WGS sequence"/>
</dbReference>
<name>A0A6G0X5H9_9STRA</name>
<dbReference type="PANTHER" id="PTHR13087">
    <property type="entry name" value="NF-KAPPA B ACTIVATING PROTEIN"/>
    <property type="match status" value="1"/>
</dbReference>
<feature type="compositionally biased region" description="Basic residues" evidence="2">
    <location>
        <begin position="45"/>
        <end position="54"/>
    </location>
</feature>
<sequence>MDQVEETRTTLEEIVIQSRTGMDPEMAMGKMIFSLDDSPSEKQSKPSKKEKRPRTPSPPPSSSSEDEDERRRRKKKQSKRKSKSKKRRRQRTPSPSSSSSSSSSDDSSGDEAPSPPPRAATASPTYEKTTPLDEVRETTANSKRNNDDDEVIGPMPLPDSSIASKSVSYGKDLLPGEGAAIAQFVQKNMRIPRRGEVGWSGNEIEQLESAGYVMSGSRHQRMNAIRIRKENQVYSAEEKRALALINIEEKQQRENNILAEFREMLTERLTKKHGSLVVEERQDQHQASIEKDT</sequence>
<dbReference type="EMBL" id="VJMJ01000100">
    <property type="protein sequence ID" value="KAF0735245.1"/>
    <property type="molecule type" value="Genomic_DNA"/>
</dbReference>
<feature type="domain" description="NF-kappa-B-activating protein C-terminal" evidence="3">
    <location>
        <begin position="168"/>
        <end position="266"/>
    </location>
</feature>
<feature type="region of interest" description="Disordered" evidence="2">
    <location>
        <begin position="1"/>
        <end position="160"/>
    </location>
</feature>
<reference evidence="4 5" key="1">
    <citation type="submission" date="2019-07" db="EMBL/GenBank/DDBJ databases">
        <title>Genomics analysis of Aphanomyces spp. identifies a new class of oomycete effector associated with host adaptation.</title>
        <authorList>
            <person name="Gaulin E."/>
        </authorList>
    </citation>
    <scope>NUCLEOTIDE SEQUENCE [LARGE SCALE GENOMIC DNA]</scope>
    <source>
        <strain evidence="4 5">ATCC 201684</strain>
    </source>
</reference>
<organism evidence="4 5">
    <name type="scientific">Aphanomyces euteiches</name>
    <dbReference type="NCBI Taxonomy" id="100861"/>
    <lineage>
        <taxon>Eukaryota</taxon>
        <taxon>Sar</taxon>
        <taxon>Stramenopiles</taxon>
        <taxon>Oomycota</taxon>
        <taxon>Saprolegniomycetes</taxon>
        <taxon>Saprolegniales</taxon>
        <taxon>Verrucalvaceae</taxon>
        <taxon>Aphanomyces</taxon>
    </lineage>
</organism>
<dbReference type="GO" id="GO:0003682">
    <property type="term" value="F:chromatin binding"/>
    <property type="evidence" value="ECO:0007669"/>
    <property type="project" value="InterPro"/>
</dbReference>
<accession>A0A6G0X5H9</accession>
<comment type="caution">
    <text evidence="4">The sequence shown here is derived from an EMBL/GenBank/DDBJ whole genome shotgun (WGS) entry which is preliminary data.</text>
</comment>
<dbReference type="GO" id="GO:0010468">
    <property type="term" value="P:regulation of gene expression"/>
    <property type="evidence" value="ECO:0007669"/>
    <property type="project" value="TreeGrafter"/>
</dbReference>
<dbReference type="InterPro" id="IPR009269">
    <property type="entry name" value="NKAP_C"/>
</dbReference>
<gene>
    <name evidence="4" type="ORF">Ae201684_008162</name>
</gene>
<dbReference type="PANTHER" id="PTHR13087:SF0">
    <property type="entry name" value="NFKB ACTIVATING PROTEIN LIKE"/>
    <property type="match status" value="1"/>
</dbReference>
<evidence type="ECO:0000256" key="1">
    <source>
        <dbReference type="ARBA" id="ARBA00009313"/>
    </source>
</evidence>
<dbReference type="AlphaFoldDB" id="A0A6G0X5H9"/>
<protein>
    <recommendedName>
        <fullName evidence="3">NF-kappa-B-activating protein C-terminal domain-containing protein</fullName>
    </recommendedName>
</protein>
<evidence type="ECO:0000313" key="5">
    <source>
        <dbReference type="Proteomes" id="UP000481153"/>
    </source>
</evidence>
<feature type="compositionally biased region" description="Basic and acidic residues" evidence="2">
    <location>
        <begin position="1"/>
        <end position="11"/>
    </location>
</feature>
<dbReference type="InterPro" id="IPR040466">
    <property type="entry name" value="NKAP"/>
</dbReference>
<dbReference type="Pfam" id="PF06047">
    <property type="entry name" value="Nkap_C"/>
    <property type="match status" value="1"/>
</dbReference>
<dbReference type="VEuPathDB" id="FungiDB:AeMF1_004265"/>
<feature type="compositionally biased region" description="Low complexity" evidence="2">
    <location>
        <begin position="92"/>
        <end position="112"/>
    </location>
</feature>
<evidence type="ECO:0000259" key="3">
    <source>
        <dbReference type="Pfam" id="PF06047"/>
    </source>
</evidence>
<evidence type="ECO:0000313" key="4">
    <source>
        <dbReference type="EMBL" id="KAF0735245.1"/>
    </source>
</evidence>
<proteinExistence type="inferred from homology"/>
<keyword evidence="5" id="KW-1185">Reference proteome</keyword>
<comment type="similarity">
    <text evidence="1">Belongs to the NKAP family.</text>
</comment>
<feature type="compositionally biased region" description="Basic residues" evidence="2">
    <location>
        <begin position="71"/>
        <end position="91"/>
    </location>
</feature>
<evidence type="ECO:0000256" key="2">
    <source>
        <dbReference type="SAM" id="MobiDB-lite"/>
    </source>
</evidence>